<protein>
    <submittedName>
        <fullName evidence="2">Uncharacterized protein</fullName>
    </submittedName>
</protein>
<reference evidence="2 3" key="1">
    <citation type="submission" date="2020-05" db="EMBL/GenBank/DDBJ databases">
        <authorList>
            <person name="Campoy J."/>
            <person name="Schneeberger K."/>
            <person name="Spophaly S."/>
        </authorList>
    </citation>
    <scope>NUCLEOTIDE SEQUENCE [LARGE SCALE GENOMIC DNA]</scope>
    <source>
        <strain evidence="2">PruArmRojPasFocal</strain>
    </source>
</reference>
<name>A0A6J5V9I8_PRUAR</name>
<evidence type="ECO:0000313" key="2">
    <source>
        <dbReference type="EMBL" id="CAB4285689.1"/>
    </source>
</evidence>
<dbReference type="Proteomes" id="UP000507222">
    <property type="component" value="Unassembled WGS sequence"/>
</dbReference>
<gene>
    <name evidence="2" type="ORF">CURHAP_LOCUS41541</name>
</gene>
<sequence>MVVTAVVVVMEMPMVTEVTVVVVMAVMVTEMAATPVVLMSLMTEMAAVVATLASLEEEEVLRRNGHEYDYIEVAAAEIESDWVS</sequence>
<dbReference type="AlphaFoldDB" id="A0A6J5V9I8"/>
<keyword evidence="1" id="KW-1133">Transmembrane helix</keyword>
<proteinExistence type="predicted"/>
<evidence type="ECO:0000313" key="3">
    <source>
        <dbReference type="Proteomes" id="UP000507222"/>
    </source>
</evidence>
<accession>A0A6J5V9I8</accession>
<feature type="transmembrane region" description="Helical" evidence="1">
    <location>
        <begin position="20"/>
        <end position="41"/>
    </location>
</feature>
<organism evidence="2 3">
    <name type="scientific">Prunus armeniaca</name>
    <name type="common">Apricot</name>
    <name type="synonym">Armeniaca vulgaris</name>
    <dbReference type="NCBI Taxonomy" id="36596"/>
    <lineage>
        <taxon>Eukaryota</taxon>
        <taxon>Viridiplantae</taxon>
        <taxon>Streptophyta</taxon>
        <taxon>Embryophyta</taxon>
        <taxon>Tracheophyta</taxon>
        <taxon>Spermatophyta</taxon>
        <taxon>Magnoliopsida</taxon>
        <taxon>eudicotyledons</taxon>
        <taxon>Gunneridae</taxon>
        <taxon>Pentapetalae</taxon>
        <taxon>rosids</taxon>
        <taxon>fabids</taxon>
        <taxon>Rosales</taxon>
        <taxon>Rosaceae</taxon>
        <taxon>Amygdaloideae</taxon>
        <taxon>Amygdaleae</taxon>
        <taxon>Prunus</taxon>
    </lineage>
</organism>
<evidence type="ECO:0000256" key="1">
    <source>
        <dbReference type="SAM" id="Phobius"/>
    </source>
</evidence>
<dbReference type="EMBL" id="CAEKDK010000006">
    <property type="protein sequence ID" value="CAB4285689.1"/>
    <property type="molecule type" value="Genomic_DNA"/>
</dbReference>
<keyword evidence="1" id="KW-0472">Membrane</keyword>
<keyword evidence="1" id="KW-0812">Transmembrane</keyword>